<evidence type="ECO:0000256" key="1">
    <source>
        <dbReference type="SAM" id="MobiDB-lite"/>
    </source>
</evidence>
<dbReference type="AlphaFoldDB" id="J3P7A5"/>
<name>J3P7A5_GAET3</name>
<dbReference type="HOGENOM" id="CLU_2831351_0_0_1"/>
<dbReference type="EMBL" id="GL385399">
    <property type="protein sequence ID" value="EJT72536.1"/>
    <property type="molecule type" value="Genomic_DNA"/>
</dbReference>
<feature type="region of interest" description="Disordered" evidence="1">
    <location>
        <begin position="32"/>
        <end position="53"/>
    </location>
</feature>
<dbReference type="VEuPathDB" id="FungiDB:GGTG_09401"/>
<evidence type="ECO:0000313" key="4">
    <source>
        <dbReference type="Proteomes" id="UP000006039"/>
    </source>
</evidence>
<proteinExistence type="predicted"/>
<dbReference type="RefSeq" id="XP_009225510.1">
    <property type="nucleotide sequence ID" value="XM_009227246.1"/>
</dbReference>
<evidence type="ECO:0000313" key="3">
    <source>
        <dbReference type="EnsemblFungi" id="EJT72536"/>
    </source>
</evidence>
<dbReference type="Proteomes" id="UP000006039">
    <property type="component" value="Unassembled WGS sequence"/>
</dbReference>
<gene>
    <name evidence="3" type="primary">20349859</name>
    <name evidence="2" type="ORF">GGTG_09401</name>
</gene>
<dbReference type="EnsemblFungi" id="EJT72536">
    <property type="protein sequence ID" value="EJT72536"/>
    <property type="gene ID" value="GGTG_09401"/>
</dbReference>
<reference evidence="2" key="2">
    <citation type="submission" date="2010-07" db="EMBL/GenBank/DDBJ databases">
        <authorList>
            <consortium name="The Broad Institute Genome Sequencing Platform"/>
            <consortium name="Broad Institute Genome Sequencing Center for Infectious Disease"/>
            <person name="Ma L.-J."/>
            <person name="Dead R."/>
            <person name="Young S."/>
            <person name="Zeng Q."/>
            <person name="Koehrsen M."/>
            <person name="Alvarado L."/>
            <person name="Berlin A."/>
            <person name="Chapman S.B."/>
            <person name="Chen Z."/>
            <person name="Freedman E."/>
            <person name="Gellesch M."/>
            <person name="Goldberg J."/>
            <person name="Griggs A."/>
            <person name="Gujja S."/>
            <person name="Heilman E.R."/>
            <person name="Heiman D."/>
            <person name="Hepburn T."/>
            <person name="Howarth C."/>
            <person name="Jen D."/>
            <person name="Larson L."/>
            <person name="Mehta T."/>
            <person name="Neiman D."/>
            <person name="Pearson M."/>
            <person name="Roberts A."/>
            <person name="Saif S."/>
            <person name="Shea T."/>
            <person name="Shenoy N."/>
            <person name="Sisk P."/>
            <person name="Stolte C."/>
            <person name="Sykes S."/>
            <person name="Walk T."/>
            <person name="White J."/>
            <person name="Yandava C."/>
            <person name="Haas B."/>
            <person name="Nusbaum C."/>
            <person name="Birren B."/>
        </authorList>
    </citation>
    <scope>NUCLEOTIDE SEQUENCE</scope>
    <source>
        <strain evidence="2">R3-111a-1</strain>
    </source>
</reference>
<reference evidence="3" key="4">
    <citation type="journal article" date="2015" name="G3 (Bethesda)">
        <title>Genome sequences of three phytopathogenic species of the Magnaporthaceae family of fungi.</title>
        <authorList>
            <person name="Okagaki L.H."/>
            <person name="Nunes C.C."/>
            <person name="Sailsbery J."/>
            <person name="Clay B."/>
            <person name="Brown D."/>
            <person name="John T."/>
            <person name="Oh Y."/>
            <person name="Young N."/>
            <person name="Fitzgerald M."/>
            <person name="Haas B.J."/>
            <person name="Zeng Q."/>
            <person name="Young S."/>
            <person name="Adiconis X."/>
            <person name="Fan L."/>
            <person name="Levin J.Z."/>
            <person name="Mitchell T.K."/>
            <person name="Okubara P.A."/>
            <person name="Farman M.L."/>
            <person name="Kohn L.M."/>
            <person name="Birren B."/>
            <person name="Ma L.-J."/>
            <person name="Dean R.A."/>
        </authorList>
    </citation>
    <scope>NUCLEOTIDE SEQUENCE</scope>
    <source>
        <strain evidence="3">R3-111a-1</strain>
    </source>
</reference>
<accession>J3P7A5</accession>
<organism evidence="2">
    <name type="scientific">Gaeumannomyces tritici (strain R3-111a-1)</name>
    <name type="common">Wheat and barley take-all root rot fungus</name>
    <name type="synonym">Gaeumannomyces graminis var. tritici</name>
    <dbReference type="NCBI Taxonomy" id="644352"/>
    <lineage>
        <taxon>Eukaryota</taxon>
        <taxon>Fungi</taxon>
        <taxon>Dikarya</taxon>
        <taxon>Ascomycota</taxon>
        <taxon>Pezizomycotina</taxon>
        <taxon>Sordariomycetes</taxon>
        <taxon>Sordariomycetidae</taxon>
        <taxon>Magnaporthales</taxon>
        <taxon>Magnaporthaceae</taxon>
        <taxon>Gaeumannomyces</taxon>
    </lineage>
</organism>
<protein>
    <submittedName>
        <fullName evidence="2 3">Uncharacterized protein</fullName>
    </submittedName>
</protein>
<keyword evidence="4" id="KW-1185">Reference proteome</keyword>
<reference evidence="2" key="3">
    <citation type="submission" date="2010-09" db="EMBL/GenBank/DDBJ databases">
        <title>Annotation of Gaeumannomyces graminis var. tritici R3-111a-1.</title>
        <authorList>
            <consortium name="The Broad Institute Genome Sequencing Platform"/>
            <person name="Ma L.-J."/>
            <person name="Dead R."/>
            <person name="Young S.K."/>
            <person name="Zeng Q."/>
            <person name="Gargeya S."/>
            <person name="Fitzgerald M."/>
            <person name="Haas B."/>
            <person name="Abouelleil A."/>
            <person name="Alvarado L."/>
            <person name="Arachchi H.M."/>
            <person name="Berlin A."/>
            <person name="Brown A."/>
            <person name="Chapman S.B."/>
            <person name="Chen Z."/>
            <person name="Dunbar C."/>
            <person name="Freedman E."/>
            <person name="Gearin G."/>
            <person name="Gellesch M."/>
            <person name="Goldberg J."/>
            <person name="Griggs A."/>
            <person name="Gujja S."/>
            <person name="Heiman D."/>
            <person name="Howarth C."/>
            <person name="Larson L."/>
            <person name="Lui A."/>
            <person name="MacDonald P.J.P."/>
            <person name="Mehta T."/>
            <person name="Montmayeur A."/>
            <person name="Murphy C."/>
            <person name="Neiman D."/>
            <person name="Pearson M."/>
            <person name="Priest M."/>
            <person name="Roberts A."/>
            <person name="Saif S."/>
            <person name="Shea T."/>
            <person name="Shenoy N."/>
            <person name="Sisk P."/>
            <person name="Stolte C."/>
            <person name="Sykes S."/>
            <person name="Yandava C."/>
            <person name="Wortman J."/>
            <person name="Nusbaum C."/>
            <person name="Birren B."/>
        </authorList>
    </citation>
    <scope>NUCLEOTIDE SEQUENCE</scope>
    <source>
        <strain evidence="2">R3-111a-1</strain>
    </source>
</reference>
<sequence length="66" mass="7041">MKRCVVEAGEAATEKAAGQMQTIQVTLGAQERGPWTGVGERWSPSRCKGGRRAAERVGNGLQNLTV</sequence>
<reference evidence="3" key="5">
    <citation type="submission" date="2018-04" db="UniProtKB">
        <authorList>
            <consortium name="EnsemblFungi"/>
        </authorList>
    </citation>
    <scope>IDENTIFICATION</scope>
    <source>
        <strain evidence="3">R3-111a-1</strain>
    </source>
</reference>
<evidence type="ECO:0000313" key="2">
    <source>
        <dbReference type="EMBL" id="EJT72536.1"/>
    </source>
</evidence>
<reference evidence="4" key="1">
    <citation type="submission" date="2010-07" db="EMBL/GenBank/DDBJ databases">
        <title>The genome sequence of Gaeumannomyces graminis var. tritici strain R3-111a-1.</title>
        <authorList>
            <consortium name="The Broad Institute Genome Sequencing Platform"/>
            <person name="Ma L.-J."/>
            <person name="Dead R."/>
            <person name="Young S."/>
            <person name="Zeng Q."/>
            <person name="Koehrsen M."/>
            <person name="Alvarado L."/>
            <person name="Berlin A."/>
            <person name="Chapman S.B."/>
            <person name="Chen Z."/>
            <person name="Freedman E."/>
            <person name="Gellesch M."/>
            <person name="Goldberg J."/>
            <person name="Griggs A."/>
            <person name="Gujja S."/>
            <person name="Heilman E.R."/>
            <person name="Heiman D."/>
            <person name="Hepburn T."/>
            <person name="Howarth C."/>
            <person name="Jen D."/>
            <person name="Larson L."/>
            <person name="Mehta T."/>
            <person name="Neiman D."/>
            <person name="Pearson M."/>
            <person name="Roberts A."/>
            <person name="Saif S."/>
            <person name="Shea T."/>
            <person name="Shenoy N."/>
            <person name="Sisk P."/>
            <person name="Stolte C."/>
            <person name="Sykes S."/>
            <person name="Walk T."/>
            <person name="White J."/>
            <person name="Yandava C."/>
            <person name="Haas B."/>
            <person name="Nusbaum C."/>
            <person name="Birren B."/>
        </authorList>
    </citation>
    <scope>NUCLEOTIDE SEQUENCE [LARGE SCALE GENOMIC DNA]</scope>
    <source>
        <strain evidence="4">R3-111a-1</strain>
    </source>
</reference>
<dbReference type="GeneID" id="20349859"/>